<evidence type="ECO:0000313" key="2">
    <source>
        <dbReference type="Proteomes" id="UP001235343"/>
    </source>
</evidence>
<dbReference type="RefSeq" id="WP_285933885.1">
    <property type="nucleotide sequence ID" value="NZ_JASTZU010000060.1"/>
</dbReference>
<sequence>MNLGQEIILDVVAALKELYPDIGMENTKYKLSTVQSKYYIHRVELGEVHPALKCKIQLFIW</sequence>
<accession>A0ABT7L9P7</accession>
<proteinExistence type="predicted"/>
<protein>
    <submittedName>
        <fullName evidence="1">Uncharacterized protein</fullName>
    </submittedName>
</protein>
<organism evidence="1 2">
    <name type="scientific">Aquibacillus rhizosphaerae</name>
    <dbReference type="NCBI Taxonomy" id="3051431"/>
    <lineage>
        <taxon>Bacteria</taxon>
        <taxon>Bacillati</taxon>
        <taxon>Bacillota</taxon>
        <taxon>Bacilli</taxon>
        <taxon>Bacillales</taxon>
        <taxon>Bacillaceae</taxon>
        <taxon>Aquibacillus</taxon>
    </lineage>
</organism>
<dbReference type="Proteomes" id="UP001235343">
    <property type="component" value="Unassembled WGS sequence"/>
</dbReference>
<evidence type="ECO:0000313" key="1">
    <source>
        <dbReference type="EMBL" id="MDL4842594.1"/>
    </source>
</evidence>
<dbReference type="EMBL" id="JASTZU010000060">
    <property type="protein sequence ID" value="MDL4842594.1"/>
    <property type="molecule type" value="Genomic_DNA"/>
</dbReference>
<name>A0ABT7L9P7_9BACI</name>
<keyword evidence="2" id="KW-1185">Reference proteome</keyword>
<comment type="caution">
    <text evidence="1">The sequence shown here is derived from an EMBL/GenBank/DDBJ whole genome shotgun (WGS) entry which is preliminary data.</text>
</comment>
<reference evidence="1 2" key="1">
    <citation type="submission" date="2023-06" db="EMBL/GenBank/DDBJ databases">
        <title>Aquibacillus rhizosphaerae LR5S19.</title>
        <authorList>
            <person name="Sun J.-Q."/>
        </authorList>
    </citation>
    <scope>NUCLEOTIDE SEQUENCE [LARGE SCALE GENOMIC DNA]</scope>
    <source>
        <strain evidence="1 2">LR5S19</strain>
    </source>
</reference>
<gene>
    <name evidence="1" type="ORF">QQS35_19340</name>
</gene>